<name>A0A1Q5TGH8_9EURO</name>
<feature type="compositionally biased region" description="Acidic residues" evidence="1">
    <location>
        <begin position="100"/>
        <end position="119"/>
    </location>
</feature>
<sequence length="133" mass="14027">MSNQESTPPLQKLNSTVNAPHIDAQHGENHRAQQGHNRPSQRLEKLVAHGTQNEIGGEEDEDGDREELEDDTGYHDVSAGCGVAVDFVGFGGGHATADGLDYEGDDVTGAEDPEVEAGLEDGGFSAEDLDEAA</sequence>
<proteinExistence type="predicted"/>
<evidence type="ECO:0000313" key="2">
    <source>
        <dbReference type="EMBL" id="OKO99336.1"/>
    </source>
</evidence>
<feature type="region of interest" description="Disordered" evidence="1">
    <location>
        <begin position="1"/>
        <end position="75"/>
    </location>
</feature>
<comment type="caution">
    <text evidence="2">The sequence shown here is derived from an EMBL/GenBank/DDBJ whole genome shotgun (WGS) entry which is preliminary data.</text>
</comment>
<evidence type="ECO:0000313" key="3">
    <source>
        <dbReference type="Proteomes" id="UP000186955"/>
    </source>
</evidence>
<protein>
    <submittedName>
        <fullName evidence="2">Uncharacterized protein</fullName>
    </submittedName>
</protein>
<dbReference type="Proteomes" id="UP000186955">
    <property type="component" value="Unassembled WGS sequence"/>
</dbReference>
<feature type="region of interest" description="Disordered" evidence="1">
    <location>
        <begin position="93"/>
        <end position="133"/>
    </location>
</feature>
<organism evidence="2 3">
    <name type="scientific">Penicillium subrubescens</name>
    <dbReference type="NCBI Taxonomy" id="1316194"/>
    <lineage>
        <taxon>Eukaryota</taxon>
        <taxon>Fungi</taxon>
        <taxon>Dikarya</taxon>
        <taxon>Ascomycota</taxon>
        <taxon>Pezizomycotina</taxon>
        <taxon>Eurotiomycetes</taxon>
        <taxon>Eurotiomycetidae</taxon>
        <taxon>Eurotiales</taxon>
        <taxon>Aspergillaceae</taxon>
        <taxon>Penicillium</taxon>
    </lineage>
</organism>
<evidence type="ECO:0000256" key="1">
    <source>
        <dbReference type="SAM" id="MobiDB-lite"/>
    </source>
</evidence>
<gene>
    <name evidence="2" type="ORF">PENSUB_8723</name>
</gene>
<accession>A0A1Q5TGH8</accession>
<feature type="compositionally biased region" description="Polar residues" evidence="1">
    <location>
        <begin position="1"/>
        <end position="18"/>
    </location>
</feature>
<reference evidence="2 3" key="1">
    <citation type="submission" date="2016-10" db="EMBL/GenBank/DDBJ databases">
        <title>Genome sequence of the ascomycete fungus Penicillium subrubescens.</title>
        <authorList>
            <person name="De Vries R.P."/>
            <person name="Peng M."/>
            <person name="Dilokpimol A."/>
            <person name="Hilden K."/>
            <person name="Makela M.R."/>
            <person name="Grigoriev I."/>
            <person name="Riley R."/>
            <person name="Granchi Z."/>
        </authorList>
    </citation>
    <scope>NUCLEOTIDE SEQUENCE [LARGE SCALE GENOMIC DNA]</scope>
    <source>
        <strain evidence="2 3">CBS 132785</strain>
    </source>
</reference>
<feature type="compositionally biased region" description="Acidic residues" evidence="1">
    <location>
        <begin position="56"/>
        <end position="71"/>
    </location>
</feature>
<keyword evidence="3" id="KW-1185">Reference proteome</keyword>
<dbReference type="AlphaFoldDB" id="A0A1Q5TGH8"/>
<dbReference type="EMBL" id="MNBE01000664">
    <property type="protein sequence ID" value="OKO99336.1"/>
    <property type="molecule type" value="Genomic_DNA"/>
</dbReference>